<organism evidence="10 11">
    <name type="scientific">Anaerospora hongkongensis</name>
    <dbReference type="NCBI Taxonomy" id="244830"/>
    <lineage>
        <taxon>Bacteria</taxon>
        <taxon>Bacillati</taxon>
        <taxon>Bacillota</taxon>
        <taxon>Negativicutes</taxon>
        <taxon>Selenomonadales</taxon>
        <taxon>Sporomusaceae</taxon>
        <taxon>Anaerospora</taxon>
    </lineage>
</organism>
<comment type="caution">
    <text evidence="10">The sequence shown here is derived from an EMBL/GenBank/DDBJ whole genome shotgun (WGS) entry which is preliminary data.</text>
</comment>
<feature type="domain" description="ABC transporter" evidence="8">
    <location>
        <begin position="332"/>
        <end position="566"/>
    </location>
</feature>
<evidence type="ECO:0000256" key="2">
    <source>
        <dbReference type="ARBA" id="ARBA00022692"/>
    </source>
</evidence>
<evidence type="ECO:0000256" key="7">
    <source>
        <dbReference type="SAM" id="Phobius"/>
    </source>
</evidence>
<feature type="transmembrane region" description="Helical" evidence="7">
    <location>
        <begin position="54"/>
        <end position="75"/>
    </location>
</feature>
<dbReference type="InterPro" id="IPR027417">
    <property type="entry name" value="P-loop_NTPase"/>
</dbReference>
<dbReference type="Gene3D" id="3.40.50.300">
    <property type="entry name" value="P-loop containing nucleotide triphosphate hydrolases"/>
    <property type="match status" value="1"/>
</dbReference>
<name>A0A4R1Q225_9FIRM</name>
<keyword evidence="3" id="KW-0547">Nucleotide-binding</keyword>
<dbReference type="InterPro" id="IPR039421">
    <property type="entry name" value="Type_1_exporter"/>
</dbReference>
<dbReference type="PROSITE" id="PS50929">
    <property type="entry name" value="ABC_TM1F"/>
    <property type="match status" value="1"/>
</dbReference>
<dbReference type="Pfam" id="PF00664">
    <property type="entry name" value="ABC_membrane"/>
    <property type="match status" value="1"/>
</dbReference>
<dbReference type="InterPro" id="IPR036640">
    <property type="entry name" value="ABC1_TM_sf"/>
</dbReference>
<dbReference type="AlphaFoldDB" id="A0A4R1Q225"/>
<reference evidence="10 11" key="1">
    <citation type="submission" date="2019-03" db="EMBL/GenBank/DDBJ databases">
        <title>Genomic Encyclopedia of Type Strains, Phase IV (KMG-IV): sequencing the most valuable type-strain genomes for metagenomic binning, comparative biology and taxonomic classification.</title>
        <authorList>
            <person name="Goeker M."/>
        </authorList>
    </citation>
    <scope>NUCLEOTIDE SEQUENCE [LARGE SCALE GENOMIC DNA]</scope>
    <source>
        <strain evidence="10 11">DSM 15969</strain>
    </source>
</reference>
<dbReference type="PROSITE" id="PS51257">
    <property type="entry name" value="PROKAR_LIPOPROTEIN"/>
    <property type="match status" value="1"/>
</dbReference>
<dbReference type="PROSITE" id="PS00211">
    <property type="entry name" value="ABC_TRANSPORTER_1"/>
    <property type="match status" value="1"/>
</dbReference>
<dbReference type="GO" id="GO:0005886">
    <property type="term" value="C:plasma membrane"/>
    <property type="evidence" value="ECO:0007669"/>
    <property type="project" value="UniProtKB-SubCell"/>
</dbReference>
<feature type="transmembrane region" description="Helical" evidence="7">
    <location>
        <begin position="157"/>
        <end position="175"/>
    </location>
</feature>
<proteinExistence type="predicted"/>
<evidence type="ECO:0000313" key="11">
    <source>
        <dbReference type="Proteomes" id="UP000295063"/>
    </source>
</evidence>
<gene>
    <name evidence="10" type="ORF">EV210_11447</name>
</gene>
<dbReference type="OrthoDB" id="9762778at2"/>
<comment type="subcellular location">
    <subcellularLocation>
        <location evidence="1">Cell membrane</location>
        <topology evidence="1">Multi-pass membrane protein</topology>
    </subcellularLocation>
</comment>
<evidence type="ECO:0000256" key="3">
    <source>
        <dbReference type="ARBA" id="ARBA00022741"/>
    </source>
</evidence>
<dbReference type="FunFam" id="3.40.50.300:FF:000218">
    <property type="entry name" value="Multidrug ABC transporter ATP-binding protein"/>
    <property type="match status" value="1"/>
</dbReference>
<dbReference type="SMART" id="SM00382">
    <property type="entry name" value="AAA"/>
    <property type="match status" value="1"/>
</dbReference>
<dbReference type="InterPro" id="IPR003439">
    <property type="entry name" value="ABC_transporter-like_ATP-bd"/>
</dbReference>
<dbReference type="InterPro" id="IPR011527">
    <property type="entry name" value="ABC1_TM_dom"/>
</dbReference>
<evidence type="ECO:0000313" key="10">
    <source>
        <dbReference type="EMBL" id="TCL35030.1"/>
    </source>
</evidence>
<feature type="domain" description="ABC transmembrane type-1" evidence="9">
    <location>
        <begin position="20"/>
        <end position="300"/>
    </location>
</feature>
<dbReference type="InterPro" id="IPR003593">
    <property type="entry name" value="AAA+_ATPase"/>
</dbReference>
<evidence type="ECO:0000256" key="4">
    <source>
        <dbReference type="ARBA" id="ARBA00022840"/>
    </source>
</evidence>
<dbReference type="GO" id="GO:0005524">
    <property type="term" value="F:ATP binding"/>
    <property type="evidence" value="ECO:0007669"/>
    <property type="project" value="UniProtKB-KW"/>
</dbReference>
<dbReference type="PANTHER" id="PTHR43394">
    <property type="entry name" value="ATP-DEPENDENT PERMEASE MDL1, MITOCHONDRIAL"/>
    <property type="match status" value="1"/>
</dbReference>
<accession>A0A4R1Q225</accession>
<evidence type="ECO:0000256" key="5">
    <source>
        <dbReference type="ARBA" id="ARBA00022989"/>
    </source>
</evidence>
<dbReference type="Proteomes" id="UP000295063">
    <property type="component" value="Unassembled WGS sequence"/>
</dbReference>
<evidence type="ECO:0000256" key="1">
    <source>
        <dbReference type="ARBA" id="ARBA00004651"/>
    </source>
</evidence>
<dbReference type="SUPFAM" id="SSF52540">
    <property type="entry name" value="P-loop containing nucleoside triphosphate hydrolases"/>
    <property type="match status" value="1"/>
</dbReference>
<dbReference type="CDD" id="cd18552">
    <property type="entry name" value="ABC_6TM_MsbA_like"/>
    <property type="match status" value="1"/>
</dbReference>
<keyword evidence="2 7" id="KW-0812">Transmembrane</keyword>
<evidence type="ECO:0000259" key="9">
    <source>
        <dbReference type="PROSITE" id="PS50929"/>
    </source>
</evidence>
<dbReference type="InterPro" id="IPR017871">
    <property type="entry name" value="ABC_transporter-like_CS"/>
</dbReference>
<dbReference type="RefSeq" id="WP_132082742.1">
    <property type="nucleotide sequence ID" value="NZ_SLUI01000014.1"/>
</dbReference>
<dbReference type="Gene3D" id="1.20.1560.10">
    <property type="entry name" value="ABC transporter type 1, transmembrane domain"/>
    <property type="match status" value="1"/>
</dbReference>
<feature type="transmembrane region" description="Helical" evidence="7">
    <location>
        <begin position="12"/>
        <end position="42"/>
    </location>
</feature>
<protein>
    <submittedName>
        <fullName evidence="10">Subfamily B ATP-binding cassette protein MsbA</fullName>
    </submittedName>
</protein>
<sequence>MLKLYWNSFICPYWPMVMTAVSCFIIASLAGLAAPVVIKYLIDGALMAQDLDSLHFIIAGIVALYLVRGIFYYIYGYTIAKAGNQMVARLRQDMFAKLQNQDFAFFVSNSTGETISLFTNDLWLLQQAFSFGIPDLLVESLNLTAIMAIMIYFDWELAFVTFATVPFIVASIGFFNKKIAAIGELVEEALARVTESLQEYLTSITVIQSYTRENYEYQKFRNNIKCAAKELLQVQRLNAFLIPLVEFLAAIGLTIIIWYGGREVITGDLTIGGMFAFLVYIINLPTPVRKISEAAAKLKLGTVAWKRIEQFSRYPHQVKEGSEELLQVTGKIEFKDVSFSYVPETGILKDISLSAQPGELVAIVGPSGAGKSSFANLLLRFYDLDKGAIYLDGVNIKALKTANLRKQFGFIQQEPILFNMTILDNIRYGKPEATREEAEQAARLANAHEFIMELPLQYLSPVGELGHLLSGGQRQRIAIARAVLSNPPLLLLDEPTAALDSQSEKLVLSAIRQASAGRTTFMITHRLSTLSESDKVIFLADGRIVECGTHKELMMRGGRYAQMAQEA</sequence>
<keyword evidence="4 10" id="KW-0067">ATP-binding</keyword>
<dbReference type="SUPFAM" id="SSF90123">
    <property type="entry name" value="ABC transporter transmembrane region"/>
    <property type="match status" value="1"/>
</dbReference>
<dbReference type="GO" id="GO:0015421">
    <property type="term" value="F:ABC-type oligopeptide transporter activity"/>
    <property type="evidence" value="ECO:0007669"/>
    <property type="project" value="TreeGrafter"/>
</dbReference>
<evidence type="ECO:0000259" key="8">
    <source>
        <dbReference type="PROSITE" id="PS50893"/>
    </source>
</evidence>
<keyword evidence="6 7" id="KW-0472">Membrane</keyword>
<dbReference type="PANTHER" id="PTHR43394:SF1">
    <property type="entry name" value="ATP-BINDING CASSETTE SUB-FAMILY B MEMBER 10, MITOCHONDRIAL"/>
    <property type="match status" value="1"/>
</dbReference>
<keyword evidence="5 7" id="KW-1133">Transmembrane helix</keyword>
<dbReference type="GO" id="GO:0016887">
    <property type="term" value="F:ATP hydrolysis activity"/>
    <property type="evidence" value="ECO:0007669"/>
    <property type="project" value="InterPro"/>
</dbReference>
<dbReference type="Pfam" id="PF00005">
    <property type="entry name" value="ABC_tran"/>
    <property type="match status" value="1"/>
</dbReference>
<keyword evidence="11" id="KW-1185">Reference proteome</keyword>
<dbReference type="PROSITE" id="PS50893">
    <property type="entry name" value="ABC_TRANSPORTER_2"/>
    <property type="match status" value="1"/>
</dbReference>
<evidence type="ECO:0000256" key="6">
    <source>
        <dbReference type="ARBA" id="ARBA00023136"/>
    </source>
</evidence>
<dbReference type="EMBL" id="SLUI01000014">
    <property type="protein sequence ID" value="TCL35030.1"/>
    <property type="molecule type" value="Genomic_DNA"/>
</dbReference>
<feature type="transmembrane region" description="Helical" evidence="7">
    <location>
        <begin position="265"/>
        <end position="282"/>
    </location>
</feature>
<feature type="transmembrane region" description="Helical" evidence="7">
    <location>
        <begin position="239"/>
        <end position="259"/>
    </location>
</feature>